<accession>A0A9D4PTI3</accession>
<organism evidence="1 2">
    <name type="scientific">Rhipicephalus sanguineus</name>
    <name type="common">Brown dog tick</name>
    <name type="synonym">Ixodes sanguineus</name>
    <dbReference type="NCBI Taxonomy" id="34632"/>
    <lineage>
        <taxon>Eukaryota</taxon>
        <taxon>Metazoa</taxon>
        <taxon>Ecdysozoa</taxon>
        <taxon>Arthropoda</taxon>
        <taxon>Chelicerata</taxon>
        <taxon>Arachnida</taxon>
        <taxon>Acari</taxon>
        <taxon>Parasitiformes</taxon>
        <taxon>Ixodida</taxon>
        <taxon>Ixodoidea</taxon>
        <taxon>Ixodidae</taxon>
        <taxon>Rhipicephalinae</taxon>
        <taxon>Rhipicephalus</taxon>
        <taxon>Rhipicephalus</taxon>
    </lineage>
</organism>
<dbReference type="Gene3D" id="3.80.10.10">
    <property type="entry name" value="Ribonuclease Inhibitor"/>
    <property type="match status" value="1"/>
</dbReference>
<evidence type="ECO:0000313" key="2">
    <source>
        <dbReference type="Proteomes" id="UP000821837"/>
    </source>
</evidence>
<comment type="caution">
    <text evidence="1">The sequence shown here is derived from an EMBL/GenBank/DDBJ whole genome shotgun (WGS) entry which is preliminary data.</text>
</comment>
<sequence>MVDWWASLATKLQMSAKGRAAMLPSHRGFLRSHKEVADLLTNNLANELTQRTLAAGSQSREIYRCAVWSVVVAAPLLDGEGGPGTSPTILELRWTFSARLMEEDIQLPGREPLFAVAEAWPKLNRFAFCSNILRKLTFELETEVRIVTKFVLVTREQLVDGDQVQDVPIVMHVQRLRANCLAFPSASIPDIPRYSHNLRELCKLHSHCKTWLAKRTVTHLRTFPRLQGPRLNTMYVDLAVTDETVYFLDNFVARSEACRRELTKRKPHFETFKYSHEELLTHLNLGSRMLERDVLIRTFSAKDAVWGNVDCQFKPEEANNLFAFADVIKRKVILRGIKQAEVVVEDYARSTACLTRRRANRFLEGCYTPVPSTDAAQGIRGPDLDVSAPRLHEPNDAVLRRCTEEAYCCLVVASTLPNLRSLAFSPCGVNHARSLESLAGGCLFLEHLDVGSDGGLSCEACHCPLLFTARRFTKLQTATVADLTSFQLCRVVELRHNVDCEDAGKARDCTCSLGKLLHFNRLLTSLTLVAGRGNLGPRFADNPSAVRSLQYLCVLTATRTPERAAEDFFSVLEGSLPQLRSLHAQYLNVRGTVRVRTWLRQWRPD</sequence>
<protein>
    <submittedName>
        <fullName evidence="1">Uncharacterized protein</fullName>
    </submittedName>
</protein>
<name>A0A9D4PTI3_RHISA</name>
<reference evidence="1" key="1">
    <citation type="journal article" date="2020" name="Cell">
        <title>Large-Scale Comparative Analyses of Tick Genomes Elucidate Their Genetic Diversity and Vector Capacities.</title>
        <authorList>
            <consortium name="Tick Genome and Microbiome Consortium (TIGMIC)"/>
            <person name="Jia N."/>
            <person name="Wang J."/>
            <person name="Shi W."/>
            <person name="Du L."/>
            <person name="Sun Y."/>
            <person name="Zhan W."/>
            <person name="Jiang J.F."/>
            <person name="Wang Q."/>
            <person name="Zhang B."/>
            <person name="Ji P."/>
            <person name="Bell-Sakyi L."/>
            <person name="Cui X.M."/>
            <person name="Yuan T.T."/>
            <person name="Jiang B.G."/>
            <person name="Yang W.F."/>
            <person name="Lam T.T."/>
            <person name="Chang Q.C."/>
            <person name="Ding S.J."/>
            <person name="Wang X.J."/>
            <person name="Zhu J.G."/>
            <person name="Ruan X.D."/>
            <person name="Zhao L."/>
            <person name="Wei J.T."/>
            <person name="Ye R.Z."/>
            <person name="Que T.C."/>
            <person name="Du C.H."/>
            <person name="Zhou Y.H."/>
            <person name="Cheng J.X."/>
            <person name="Dai P.F."/>
            <person name="Guo W.B."/>
            <person name="Han X.H."/>
            <person name="Huang E.J."/>
            <person name="Li L.F."/>
            <person name="Wei W."/>
            <person name="Gao Y.C."/>
            <person name="Liu J.Z."/>
            <person name="Shao H.Z."/>
            <person name="Wang X."/>
            <person name="Wang C.C."/>
            <person name="Yang T.C."/>
            <person name="Huo Q.B."/>
            <person name="Li W."/>
            <person name="Chen H.Y."/>
            <person name="Chen S.E."/>
            <person name="Zhou L.G."/>
            <person name="Ni X.B."/>
            <person name="Tian J.H."/>
            <person name="Sheng Y."/>
            <person name="Liu T."/>
            <person name="Pan Y.S."/>
            <person name="Xia L.Y."/>
            <person name="Li J."/>
            <person name="Zhao F."/>
            <person name="Cao W.C."/>
        </authorList>
    </citation>
    <scope>NUCLEOTIDE SEQUENCE</scope>
    <source>
        <strain evidence="1">Rsan-2018</strain>
    </source>
</reference>
<evidence type="ECO:0000313" key="1">
    <source>
        <dbReference type="EMBL" id="KAH7955286.1"/>
    </source>
</evidence>
<dbReference type="InterPro" id="IPR032675">
    <property type="entry name" value="LRR_dom_sf"/>
</dbReference>
<reference evidence="1" key="2">
    <citation type="submission" date="2021-09" db="EMBL/GenBank/DDBJ databases">
        <authorList>
            <person name="Jia N."/>
            <person name="Wang J."/>
            <person name="Shi W."/>
            <person name="Du L."/>
            <person name="Sun Y."/>
            <person name="Zhan W."/>
            <person name="Jiang J."/>
            <person name="Wang Q."/>
            <person name="Zhang B."/>
            <person name="Ji P."/>
            <person name="Sakyi L.B."/>
            <person name="Cui X."/>
            <person name="Yuan T."/>
            <person name="Jiang B."/>
            <person name="Yang W."/>
            <person name="Lam T.T.-Y."/>
            <person name="Chang Q."/>
            <person name="Ding S."/>
            <person name="Wang X."/>
            <person name="Zhu J."/>
            <person name="Ruan X."/>
            <person name="Zhao L."/>
            <person name="Wei J."/>
            <person name="Que T."/>
            <person name="Du C."/>
            <person name="Cheng J."/>
            <person name="Dai P."/>
            <person name="Han X."/>
            <person name="Huang E."/>
            <person name="Gao Y."/>
            <person name="Liu J."/>
            <person name="Shao H."/>
            <person name="Ye R."/>
            <person name="Li L."/>
            <person name="Wei W."/>
            <person name="Wang X."/>
            <person name="Wang C."/>
            <person name="Huo Q."/>
            <person name="Li W."/>
            <person name="Guo W."/>
            <person name="Chen H."/>
            <person name="Chen S."/>
            <person name="Zhou L."/>
            <person name="Zhou L."/>
            <person name="Ni X."/>
            <person name="Tian J."/>
            <person name="Zhou Y."/>
            <person name="Sheng Y."/>
            <person name="Liu T."/>
            <person name="Pan Y."/>
            <person name="Xia L."/>
            <person name="Li J."/>
            <person name="Zhao F."/>
            <person name="Cao W."/>
        </authorList>
    </citation>
    <scope>NUCLEOTIDE SEQUENCE</scope>
    <source>
        <strain evidence="1">Rsan-2018</strain>
        <tissue evidence="1">Larvae</tissue>
    </source>
</reference>
<proteinExistence type="predicted"/>
<keyword evidence="2" id="KW-1185">Reference proteome</keyword>
<gene>
    <name evidence="1" type="ORF">HPB52_000090</name>
</gene>
<dbReference type="Proteomes" id="UP000821837">
    <property type="component" value="Unassembled WGS sequence"/>
</dbReference>
<dbReference type="EMBL" id="JABSTV010001250">
    <property type="protein sequence ID" value="KAH7955286.1"/>
    <property type="molecule type" value="Genomic_DNA"/>
</dbReference>
<dbReference type="AlphaFoldDB" id="A0A9D4PTI3"/>